<organism evidence="9 10">
    <name type="scientific">Parascaris univalens</name>
    <name type="common">Nematode worm</name>
    <dbReference type="NCBI Taxonomy" id="6257"/>
    <lineage>
        <taxon>Eukaryota</taxon>
        <taxon>Metazoa</taxon>
        <taxon>Ecdysozoa</taxon>
        <taxon>Nematoda</taxon>
        <taxon>Chromadorea</taxon>
        <taxon>Rhabditida</taxon>
        <taxon>Spirurina</taxon>
        <taxon>Ascaridomorpha</taxon>
        <taxon>Ascaridoidea</taxon>
        <taxon>Ascarididae</taxon>
        <taxon>Parascaris</taxon>
    </lineage>
</organism>
<dbReference type="AlphaFoldDB" id="A0A915A8N4"/>
<feature type="region of interest" description="Disordered" evidence="7">
    <location>
        <begin position="260"/>
        <end position="280"/>
    </location>
</feature>
<feature type="region of interest" description="Disordered" evidence="7">
    <location>
        <begin position="90"/>
        <end position="154"/>
    </location>
</feature>
<evidence type="ECO:0000313" key="10">
    <source>
        <dbReference type="WBParaSite" id="PgR003_g067_t01"/>
    </source>
</evidence>
<feature type="domain" description="Transcription factor AP-2 C-terminal" evidence="8">
    <location>
        <begin position="319"/>
        <end position="513"/>
    </location>
</feature>
<reference evidence="10" key="1">
    <citation type="submission" date="2022-11" db="UniProtKB">
        <authorList>
            <consortium name="WormBaseParasite"/>
        </authorList>
    </citation>
    <scope>IDENTIFICATION</scope>
</reference>
<dbReference type="Proteomes" id="UP000887569">
    <property type="component" value="Unplaced"/>
</dbReference>
<dbReference type="InterPro" id="IPR004979">
    <property type="entry name" value="TF_AP2"/>
</dbReference>
<dbReference type="InterPro" id="IPR013854">
    <property type="entry name" value="TF_AP2_C"/>
</dbReference>
<protein>
    <submittedName>
        <fullName evidence="10">Transcription factor AP-2 C-terminal domain-containing protein</fullName>
    </submittedName>
</protein>
<evidence type="ECO:0000259" key="8">
    <source>
        <dbReference type="Pfam" id="PF03299"/>
    </source>
</evidence>
<keyword evidence="6" id="KW-0539">Nucleus</keyword>
<keyword evidence="3" id="KW-0805">Transcription regulation</keyword>
<dbReference type="Pfam" id="PF03299">
    <property type="entry name" value="TF_AP-2"/>
    <property type="match status" value="1"/>
</dbReference>
<comment type="similarity">
    <text evidence="2">Belongs to the AP-2 family.</text>
</comment>
<comment type="subcellular location">
    <subcellularLocation>
        <location evidence="1">Nucleus</location>
    </subcellularLocation>
</comment>
<evidence type="ECO:0000256" key="1">
    <source>
        <dbReference type="ARBA" id="ARBA00004123"/>
    </source>
</evidence>
<sequence>LFLLHSLKMDQFPLLLPPSARAVLIGGVIISCSISIDSTEETSCDAATMSTIDNGYGRNVLVGDVDEEDEEATGGVCRLALNEMNTLAATRKRPATADERSNVDKRSKCSSLSSGDDEEDDAASVGSQDDDESSTVDERADATPNIPQEGFSITCSGPNLATMLRNHSINSHMTGTMMGYSVQPYFTNVTNSSMGREFADCNNINMSFLPAHQMAYGVPFPSTSHYAFEYGSSADSFVRGQMGPMEITNANQLHQRGELCGALSEPSPDSSPGSPELSAAISKSSEFGELRPLSAVTVYGMPSSGNLYSIPLAAQSDTFCTVPGRTSLLSSTTKYHVTIGEIRRRISPPECLNASLLGGILRKAKSKDGGKTLRDSLKQVGLTLPAGRRKAATVTAWTALVEEEALHMARDFATLCEKDFPVRHMADYACKKSIWQEDVERRRIMIEHTKIVVKELVDIVNADRSPLCGSQPPVILASGMQQRLTHFSMLTHGFGNLAFIAVFDTLTSILDEMLRSCERTQSMGIHHSSLVTTSQVPHVLTNQVTVDVSSIPHQQHTIPTQVYGIIRK</sequence>
<evidence type="ECO:0000256" key="7">
    <source>
        <dbReference type="SAM" id="MobiDB-lite"/>
    </source>
</evidence>
<evidence type="ECO:0000313" key="9">
    <source>
        <dbReference type="Proteomes" id="UP000887569"/>
    </source>
</evidence>
<feature type="compositionally biased region" description="Basic and acidic residues" evidence="7">
    <location>
        <begin position="95"/>
        <end position="107"/>
    </location>
</feature>
<dbReference type="PANTHER" id="PTHR10812">
    <property type="entry name" value="TRANSCRIPTION FACTOR AP-2"/>
    <property type="match status" value="1"/>
</dbReference>
<dbReference type="GO" id="GO:0042127">
    <property type="term" value="P:regulation of cell population proliferation"/>
    <property type="evidence" value="ECO:0007669"/>
    <property type="project" value="TreeGrafter"/>
</dbReference>
<dbReference type="GO" id="GO:0000981">
    <property type="term" value="F:DNA-binding transcription factor activity, RNA polymerase II-specific"/>
    <property type="evidence" value="ECO:0007669"/>
    <property type="project" value="TreeGrafter"/>
</dbReference>
<keyword evidence="4" id="KW-0238">DNA-binding</keyword>
<keyword evidence="9" id="KW-1185">Reference proteome</keyword>
<dbReference type="GO" id="GO:0005634">
    <property type="term" value="C:nucleus"/>
    <property type="evidence" value="ECO:0007669"/>
    <property type="project" value="UniProtKB-SubCell"/>
</dbReference>
<evidence type="ECO:0000256" key="5">
    <source>
        <dbReference type="ARBA" id="ARBA00023163"/>
    </source>
</evidence>
<dbReference type="PRINTS" id="PR01748">
    <property type="entry name" value="AP2TNSCPFCT"/>
</dbReference>
<evidence type="ECO:0000256" key="2">
    <source>
        <dbReference type="ARBA" id="ARBA00007770"/>
    </source>
</evidence>
<dbReference type="PANTHER" id="PTHR10812:SF17">
    <property type="entry name" value="TRANSCRIPTION FACTOR AP-2, ISOFORM D"/>
    <property type="match status" value="1"/>
</dbReference>
<accession>A0A915A8N4</accession>
<dbReference type="WBParaSite" id="PgR003_g067_t01">
    <property type="protein sequence ID" value="PgR003_g067_t01"/>
    <property type="gene ID" value="PgR003_g067"/>
</dbReference>
<keyword evidence="5" id="KW-0804">Transcription</keyword>
<evidence type="ECO:0000256" key="3">
    <source>
        <dbReference type="ARBA" id="ARBA00023015"/>
    </source>
</evidence>
<proteinExistence type="inferred from homology"/>
<evidence type="ECO:0000256" key="4">
    <source>
        <dbReference type="ARBA" id="ARBA00023125"/>
    </source>
</evidence>
<evidence type="ECO:0000256" key="6">
    <source>
        <dbReference type="ARBA" id="ARBA00023242"/>
    </source>
</evidence>
<feature type="compositionally biased region" description="Low complexity" evidence="7">
    <location>
        <begin position="263"/>
        <end position="278"/>
    </location>
</feature>
<dbReference type="GO" id="GO:0000977">
    <property type="term" value="F:RNA polymerase II transcription regulatory region sequence-specific DNA binding"/>
    <property type="evidence" value="ECO:0007669"/>
    <property type="project" value="TreeGrafter"/>
</dbReference>
<name>A0A915A8N4_PARUN</name>
<feature type="compositionally biased region" description="Acidic residues" evidence="7">
    <location>
        <begin position="115"/>
        <end position="135"/>
    </location>
</feature>